<dbReference type="PANTHER" id="PTHR22602">
    <property type="entry name" value="TRANSFERASE CAF17, MITOCHONDRIAL-RELATED"/>
    <property type="match status" value="1"/>
</dbReference>
<dbReference type="EMBL" id="CP061032">
    <property type="protein sequence ID" value="QNP89907.1"/>
    <property type="molecule type" value="Genomic_DNA"/>
</dbReference>
<dbReference type="EMBL" id="JACMYE010000002">
    <property type="protein sequence ID" value="MBC3178402.1"/>
    <property type="molecule type" value="Genomic_DNA"/>
</dbReference>
<dbReference type="PANTHER" id="PTHR22602:SF0">
    <property type="entry name" value="TRANSFERASE CAF17, MITOCHONDRIAL-RELATED"/>
    <property type="match status" value="1"/>
</dbReference>
<dbReference type="Proteomes" id="UP000516235">
    <property type="component" value="Chromosome"/>
</dbReference>
<proteinExistence type="predicted"/>
<dbReference type="InterPro" id="IPR017703">
    <property type="entry name" value="YgfZ/GCV_T_CS"/>
</dbReference>
<evidence type="ECO:0000256" key="1">
    <source>
        <dbReference type="ARBA" id="ARBA00022946"/>
    </source>
</evidence>
<evidence type="ECO:0000256" key="2">
    <source>
        <dbReference type="SAM" id="MobiDB-lite"/>
    </source>
</evidence>
<dbReference type="GO" id="GO:0016226">
    <property type="term" value="P:iron-sulfur cluster assembly"/>
    <property type="evidence" value="ECO:0007669"/>
    <property type="project" value="TreeGrafter"/>
</dbReference>
<feature type="compositionally biased region" description="Basic and acidic residues" evidence="2">
    <location>
        <begin position="332"/>
        <end position="352"/>
    </location>
</feature>
<dbReference type="InterPro" id="IPR006222">
    <property type="entry name" value="GCVT_N"/>
</dbReference>
<dbReference type="Pfam" id="PF01571">
    <property type="entry name" value="GCV_T"/>
    <property type="match status" value="1"/>
</dbReference>
<dbReference type="Proteomes" id="UP000642876">
    <property type="component" value="Unassembled WGS sequence"/>
</dbReference>
<sequence length="352" mass="37422">MGYASVLLARPGAAELPGESLLDATGVAWHYGDPLKEQHRATEETVAVDRSHRGILAVSGPDAPAFLNNLLSQKLDDAPDGFGAAALDLNTQGRILHHAGVAVADGVYYLDVPSYQTESLRDFLQNMVFWSDVQIDTPDLALLTLLGPAPADVEGAVFTRRIPNFGGVHRTDIAVERERIDDTASAFPLAGLMAFTAFRVAAGEPEQRADLDERSIPHEAPYLINRGDYLGAVHLEKGCYRGQETVARVENLGRSPRLLVKLQLDGSAPEEPATGSEITAAGRNVGRLGTVVHDADEGPVALALVKRSALGAPLEIGGTAASVDPSSLPVDEGEHAGRRAVDKLRRGPESQL</sequence>
<dbReference type="AlphaFoldDB" id="A0A7H0JXZ1"/>
<protein>
    <submittedName>
        <fullName evidence="6">Folate-binding protein YgfZ</fullName>
    </submittedName>
</protein>
<feature type="region of interest" description="Disordered" evidence="2">
    <location>
        <begin position="318"/>
        <end position="352"/>
    </location>
</feature>
<keyword evidence="8" id="KW-1185">Reference proteome</keyword>
<dbReference type="RefSeq" id="WP_171193673.1">
    <property type="nucleotide sequence ID" value="NZ_CP061032.1"/>
</dbReference>
<name>A0A7H0JXZ1_9CORY</name>
<feature type="domain" description="CAF17 C-terminal" evidence="4">
    <location>
        <begin position="259"/>
        <end position="324"/>
    </location>
</feature>
<feature type="domain" description="GCVT N-terminal" evidence="3">
    <location>
        <begin position="33"/>
        <end position="158"/>
    </location>
</feature>
<dbReference type="Pfam" id="PF25455">
    <property type="entry name" value="Beta-barrel_CAF17_C"/>
    <property type="match status" value="1"/>
</dbReference>
<dbReference type="SUPFAM" id="SSF103025">
    <property type="entry name" value="Folate-binding domain"/>
    <property type="match status" value="1"/>
</dbReference>
<accession>A0A7H0JXZ1</accession>
<evidence type="ECO:0000313" key="5">
    <source>
        <dbReference type="EMBL" id="MBC3178402.1"/>
    </source>
</evidence>
<dbReference type="PIRSF" id="PIRSF006487">
    <property type="entry name" value="GcvT"/>
    <property type="match status" value="1"/>
</dbReference>
<evidence type="ECO:0000313" key="6">
    <source>
        <dbReference type="EMBL" id="QNP89907.1"/>
    </source>
</evidence>
<evidence type="ECO:0000259" key="3">
    <source>
        <dbReference type="Pfam" id="PF01571"/>
    </source>
</evidence>
<reference evidence="7 8" key="1">
    <citation type="submission" date="2020-08" db="EMBL/GenBank/DDBJ databases">
        <title>novel species in genus Corynebacterium.</title>
        <authorList>
            <person name="Zhang G."/>
        </authorList>
    </citation>
    <scope>NUCLEOTIDE SEQUENCE [LARGE SCALE GENOMIC DNA]</scope>
    <source>
        <strain evidence="7 8">zg-917</strain>
        <strain evidence="6">Zg-917</strain>
    </source>
</reference>
<gene>
    <name evidence="5" type="ORF">H7348_03565</name>
    <name evidence="6" type="ORF">IAU68_09615</name>
</gene>
<dbReference type="Gene3D" id="3.30.1360.120">
    <property type="entry name" value="Probable tRNA modification gtpase trme, domain 1"/>
    <property type="match status" value="1"/>
</dbReference>
<keyword evidence="1" id="KW-0809">Transit peptide</keyword>
<dbReference type="InterPro" id="IPR045179">
    <property type="entry name" value="YgfZ/GcvT"/>
</dbReference>
<dbReference type="KEGG" id="cluj:IAU68_09615"/>
<evidence type="ECO:0000313" key="8">
    <source>
        <dbReference type="Proteomes" id="UP000642876"/>
    </source>
</evidence>
<dbReference type="Gene3D" id="2.40.30.160">
    <property type="match status" value="1"/>
</dbReference>
<dbReference type="InterPro" id="IPR027266">
    <property type="entry name" value="TrmE/GcvT-like"/>
</dbReference>
<evidence type="ECO:0000259" key="4">
    <source>
        <dbReference type="Pfam" id="PF25455"/>
    </source>
</evidence>
<dbReference type="NCBIfam" id="TIGR03317">
    <property type="entry name" value="ygfZ_signature"/>
    <property type="match status" value="1"/>
</dbReference>
<evidence type="ECO:0000313" key="7">
    <source>
        <dbReference type="Proteomes" id="UP000516235"/>
    </source>
</evidence>
<dbReference type="InterPro" id="IPR057460">
    <property type="entry name" value="CAF17_C"/>
</dbReference>
<organism evidence="6 7">
    <name type="scientific">Corynebacterium lujinxingii</name>
    <dbReference type="NCBI Taxonomy" id="2763010"/>
    <lineage>
        <taxon>Bacteria</taxon>
        <taxon>Bacillati</taxon>
        <taxon>Actinomycetota</taxon>
        <taxon>Actinomycetes</taxon>
        <taxon>Mycobacteriales</taxon>
        <taxon>Corynebacteriaceae</taxon>
        <taxon>Corynebacterium</taxon>
    </lineage>
</organism>